<dbReference type="Gene3D" id="3.40.50.300">
    <property type="entry name" value="P-loop containing nucleotide triphosphate hydrolases"/>
    <property type="match status" value="2"/>
</dbReference>
<dbReference type="InterPro" id="IPR011527">
    <property type="entry name" value="ABC1_TM_dom"/>
</dbReference>
<dbReference type="Pfam" id="PF12697">
    <property type="entry name" value="Abhydrolase_6"/>
    <property type="match status" value="1"/>
</dbReference>
<evidence type="ECO:0000313" key="11">
    <source>
        <dbReference type="EMBL" id="KXG47081.1"/>
    </source>
</evidence>
<dbReference type="InterPro" id="IPR003439">
    <property type="entry name" value="ABC_transporter-like_ATP-bd"/>
</dbReference>
<keyword evidence="3" id="KW-0547">Nucleotide-binding</keyword>
<evidence type="ECO:0000256" key="5">
    <source>
        <dbReference type="ARBA" id="ARBA00022989"/>
    </source>
</evidence>
<feature type="domain" description="ABC transporter" evidence="9">
    <location>
        <begin position="1113"/>
        <end position="1361"/>
    </location>
</feature>
<feature type="transmembrane region" description="Helical" evidence="8">
    <location>
        <begin position="1015"/>
        <end position="1040"/>
    </location>
</feature>
<dbReference type="STRING" id="5078.A0A135LDN3"/>
<feature type="domain" description="ABC transmembrane type-1" evidence="10">
    <location>
        <begin position="41"/>
        <end position="333"/>
    </location>
</feature>
<dbReference type="InterPro" id="IPR027417">
    <property type="entry name" value="P-loop_NTPase"/>
</dbReference>
<gene>
    <name evidence="11" type="ORF">PGRI_038270</name>
</gene>
<dbReference type="SUPFAM" id="SSF53474">
    <property type="entry name" value="alpha/beta-Hydrolases"/>
    <property type="match status" value="1"/>
</dbReference>
<feature type="region of interest" description="Disordered" evidence="7">
    <location>
        <begin position="1"/>
        <end position="21"/>
    </location>
</feature>
<dbReference type="GO" id="GO:0005743">
    <property type="term" value="C:mitochondrial inner membrane"/>
    <property type="evidence" value="ECO:0007669"/>
    <property type="project" value="TreeGrafter"/>
</dbReference>
<feature type="region of interest" description="Disordered" evidence="7">
    <location>
        <begin position="733"/>
        <end position="770"/>
    </location>
</feature>
<dbReference type="PROSITE" id="PS50929">
    <property type="entry name" value="ABC_TM1F"/>
    <property type="match status" value="2"/>
</dbReference>
<evidence type="ECO:0000256" key="4">
    <source>
        <dbReference type="ARBA" id="ARBA00022840"/>
    </source>
</evidence>
<feature type="transmembrane region" description="Helical" evidence="8">
    <location>
        <begin position="85"/>
        <end position="113"/>
    </location>
</feature>
<dbReference type="OrthoDB" id="6500128at2759"/>
<dbReference type="Pfam" id="PF00664">
    <property type="entry name" value="ABC_membrane"/>
    <property type="match status" value="2"/>
</dbReference>
<dbReference type="GO" id="GO:0017000">
    <property type="term" value="P:antibiotic biosynthetic process"/>
    <property type="evidence" value="ECO:0007669"/>
    <property type="project" value="UniProtKB-ARBA"/>
</dbReference>
<feature type="compositionally biased region" description="Polar residues" evidence="7">
    <location>
        <begin position="8"/>
        <end position="20"/>
    </location>
</feature>
<keyword evidence="2 8" id="KW-0812">Transmembrane</keyword>
<feature type="compositionally biased region" description="Basic residues" evidence="7">
    <location>
        <begin position="746"/>
        <end position="762"/>
    </location>
</feature>
<dbReference type="PROSITE" id="PS50893">
    <property type="entry name" value="ABC_TRANSPORTER_2"/>
    <property type="match status" value="2"/>
</dbReference>
<dbReference type="InterPro" id="IPR000073">
    <property type="entry name" value="AB_hydrolase_1"/>
</dbReference>
<dbReference type="PANTHER" id="PTHR43394">
    <property type="entry name" value="ATP-DEPENDENT PERMEASE MDL1, MITOCHONDRIAL"/>
    <property type="match status" value="1"/>
</dbReference>
<dbReference type="Proteomes" id="UP000070168">
    <property type="component" value="Unassembled WGS sequence"/>
</dbReference>
<evidence type="ECO:0000259" key="9">
    <source>
        <dbReference type="PROSITE" id="PS50893"/>
    </source>
</evidence>
<feature type="domain" description="ABC transporter" evidence="9">
    <location>
        <begin position="370"/>
        <end position="609"/>
    </location>
</feature>
<evidence type="ECO:0000313" key="12">
    <source>
        <dbReference type="Proteomes" id="UP000070168"/>
    </source>
</evidence>
<accession>A0A135LDN3</accession>
<dbReference type="FunFam" id="3.40.50.300:FF:001471">
    <property type="entry name" value="P-loop containing nucleoside triphosphate hydrolase protein"/>
    <property type="match status" value="1"/>
</dbReference>
<dbReference type="SUPFAM" id="SSF90123">
    <property type="entry name" value="ABC transporter transmembrane region"/>
    <property type="match status" value="2"/>
</dbReference>
<dbReference type="PROSITE" id="PS00211">
    <property type="entry name" value="ABC_TRANSPORTER_1"/>
    <property type="match status" value="1"/>
</dbReference>
<feature type="transmembrane region" description="Helical" evidence="8">
    <location>
        <begin position="911"/>
        <end position="931"/>
    </location>
</feature>
<dbReference type="PANTHER" id="PTHR43394:SF15">
    <property type="entry name" value="ALPHA-FACTOR-TRANSPORTING ATPASE"/>
    <property type="match status" value="1"/>
</dbReference>
<keyword evidence="5 8" id="KW-1133">Transmembrane helix</keyword>
<dbReference type="GeneID" id="63706840"/>
<protein>
    <submittedName>
        <fullName evidence="11">ABC transporter, integral membrane type 1</fullName>
    </submittedName>
</protein>
<keyword evidence="4" id="KW-0067">ATP-binding</keyword>
<dbReference type="InterPro" id="IPR036640">
    <property type="entry name" value="ABC1_TM_sf"/>
</dbReference>
<evidence type="ECO:0000256" key="3">
    <source>
        <dbReference type="ARBA" id="ARBA00022741"/>
    </source>
</evidence>
<keyword evidence="12" id="KW-1185">Reference proteome</keyword>
<comment type="caution">
    <text evidence="11">The sequence shown here is derived from an EMBL/GenBank/DDBJ whole genome shotgun (WGS) entry which is preliminary data.</text>
</comment>
<evidence type="ECO:0000256" key="2">
    <source>
        <dbReference type="ARBA" id="ARBA00022692"/>
    </source>
</evidence>
<evidence type="ECO:0000256" key="8">
    <source>
        <dbReference type="SAM" id="Phobius"/>
    </source>
</evidence>
<dbReference type="OMA" id="TFWACLT"/>
<reference evidence="11 12" key="1">
    <citation type="journal article" date="2016" name="BMC Genomics">
        <title>Genome sequencing and secondary metabolism of the postharvest pathogen Penicillium griseofulvum.</title>
        <authorList>
            <person name="Banani H."/>
            <person name="Marcet-Houben M."/>
            <person name="Ballester A.R."/>
            <person name="Abbruscato P."/>
            <person name="Gonzalez-Candelas L."/>
            <person name="Gabaldon T."/>
            <person name="Spadaro D."/>
        </authorList>
    </citation>
    <scope>NUCLEOTIDE SEQUENCE [LARGE SCALE GENOMIC DNA]</scope>
    <source>
        <strain evidence="11 12">PG3</strain>
    </source>
</reference>
<dbReference type="InterPro" id="IPR017871">
    <property type="entry name" value="ABC_transporter-like_CS"/>
</dbReference>
<dbReference type="Gene3D" id="3.40.50.1820">
    <property type="entry name" value="alpha/beta hydrolase"/>
    <property type="match status" value="1"/>
</dbReference>
<sequence>MWLKRKSSTQNSSNKENSPEGNPGWKSLFGFTTRRHLPTLILGSIFALVASLVTPALAIFLGNLFDSFNSFGADKTDAKGLRGQVITNCLGMIGLGVGGWFLNGAYYALFVAFGEMQASVIRSEVFLELLKRDVEWFEAKSEGSGALLSGIQAHIHEMQMATSQPLGLVLQYSCRSLASLGLGFYTSWSLSLVTLAGIPIFSTIIGYLSSKMRFSITAQQAELTEASKVANNAISNIDTVKCLNGQAFEHRNFSQRIERSATHYLRQARLNSLQIAVIRWMMFGMFVQGFWYGSSLARAGKLTSGEVLRTFWACLTAAQSIEQVLPQVIVMEKGKVASAALKSIIQARREDKIVSELNGTRYPEHCEGDIEVKNVSFSYPSQPDQCVLQRLSFFFPAGETTFVIGKSGSGKSTLSQLLMRFYLPTSGKILIDGNPMQDLDINWIRNNITLLEQKSVLFNETVLTNIAFGRQDHENVTKQDVKGPIGLALLENTIDGLPKGIHTCVGPGGSFLSGGQRQRVAIARAKLRDTPILILDEPTSALDHTNRVAVMKAIREWRKGKTTIIITHDMSQIMEHDFLYILEQGSIVKSGYRYAVESTPGSEKYFHAKVDSSLGTKFQNNKALDGIDIPWESSSSESLDTPRPQTAFLGHRRARGSWAQGHIPLNVHSGSLDLMARRNSEYVVRNGEFPGSSLQVQNRRISFMAEQRDSKETTIQLPVEEVEMVHIDDHVLKSDPWPNEHTAKNLSKKHSRRSHGRRKKSKQQPTAKERMTPLSQIMGTILSTLTLKQRIILFLGFAAALAHASATPIFSYCLSQLFGTFYAGTNSEHLTMTWSLAVLGVSFGDGLASFFMHYFLEICGEAWMDSFRKNAFQRILDQPRAWFEKDGNGSLRLTSSLDQNGEDMRNLLGRFAGFVVVAAAITVMAIIWSLIVCWKLTLVALSCGPVIYIITRGFEGTNGLWEIRCNHANGISADVFTETFSEIRTVRTLTLEGHFHRKQANAIAHCLLLGLKRAIYTGMLFGMVESIVIFSTALIFYYGAELAASREFNVNDVMMVFSMLLFSIGYAAQILSWIPQINTSREIATQLIRLAKLPQDGSHEHVGSLTVSNLTPIKLTNVNFRYPSRPNTLVLKNVSISIPRNSCTALVGRSGSGKSTIASLLLSLYEAPASQTGQPTVTLGGADILRLHVPTLRSQISIVSQQPTIFPGTIHENISYGLDQHLPLASSHSVRTAAQGAGIDDFISSLPRGYNTVIGDGGVGLSGGQKQRVVIARALLRQPQILILDEATSSLDPAGAEIVRQTVQQLVAVRRGLTVIIITHSKEMIEIANHVVVLDQGVVVEDGTYQDLANMNGGKLHALLSDPEEPTLIFAAGAWYPPTIFNPIIKELADYTCHSVAFPSIQQASSVTDLQPDIDAVRSIAQQEADAGHDIVIIAHSWAGLPVSSALDGLSKSEREAAGQKGGVVKLIFIAAFLPSMGEGLIGAFGGMPPPWYVRDEENGTVTASDPLVLFFHDVPDGAEWVKLLKPHSWATQNAPATGVAYMNIPSVYLLTEEDRATPLPVQQVLVERARRRGAQIETEKIKTGHTPWLAMPGQVVDYIKKHARE</sequence>
<keyword evidence="6 8" id="KW-0472">Membrane</keyword>
<dbReference type="SUPFAM" id="SSF52540">
    <property type="entry name" value="P-loop containing nucleoside triphosphate hydrolases"/>
    <property type="match status" value="2"/>
</dbReference>
<evidence type="ECO:0000256" key="7">
    <source>
        <dbReference type="SAM" id="MobiDB-lite"/>
    </source>
</evidence>
<dbReference type="SMART" id="SM00382">
    <property type="entry name" value="AAA"/>
    <property type="match status" value="2"/>
</dbReference>
<dbReference type="CDD" id="cd18578">
    <property type="entry name" value="ABC_6TM_Pgp_ABCB1_D2_like"/>
    <property type="match status" value="1"/>
</dbReference>
<evidence type="ECO:0000259" key="10">
    <source>
        <dbReference type="PROSITE" id="PS50929"/>
    </source>
</evidence>
<organism evidence="11 12">
    <name type="scientific">Penicillium patulum</name>
    <name type="common">Penicillium griseofulvum</name>
    <dbReference type="NCBI Taxonomy" id="5078"/>
    <lineage>
        <taxon>Eukaryota</taxon>
        <taxon>Fungi</taxon>
        <taxon>Dikarya</taxon>
        <taxon>Ascomycota</taxon>
        <taxon>Pezizomycotina</taxon>
        <taxon>Eurotiomycetes</taxon>
        <taxon>Eurotiomycetidae</taxon>
        <taxon>Eurotiales</taxon>
        <taxon>Aspergillaceae</taxon>
        <taxon>Penicillium</taxon>
    </lineage>
</organism>
<proteinExistence type="predicted"/>
<dbReference type="GO" id="GO:0005524">
    <property type="term" value="F:ATP binding"/>
    <property type="evidence" value="ECO:0007669"/>
    <property type="project" value="UniProtKB-KW"/>
</dbReference>
<evidence type="ECO:0000256" key="1">
    <source>
        <dbReference type="ARBA" id="ARBA00004141"/>
    </source>
</evidence>
<dbReference type="FunFam" id="3.40.50.300:FF:003218">
    <property type="entry name" value="ABC a-pheromone efflux pump AtrD"/>
    <property type="match status" value="1"/>
</dbReference>
<dbReference type="InterPro" id="IPR003593">
    <property type="entry name" value="AAA+_ATPase"/>
</dbReference>
<dbReference type="GO" id="GO:0072330">
    <property type="term" value="P:monocarboxylic acid biosynthetic process"/>
    <property type="evidence" value="ECO:0007669"/>
    <property type="project" value="UniProtKB-ARBA"/>
</dbReference>
<feature type="transmembrane region" description="Helical" evidence="8">
    <location>
        <begin position="832"/>
        <end position="856"/>
    </location>
</feature>
<dbReference type="InterPro" id="IPR039421">
    <property type="entry name" value="Type_1_exporter"/>
</dbReference>
<dbReference type="RefSeq" id="XP_040645617.1">
    <property type="nucleotide sequence ID" value="XM_040791540.1"/>
</dbReference>
<name>A0A135LDN3_PENPA</name>
<dbReference type="Pfam" id="PF00005">
    <property type="entry name" value="ABC_tran"/>
    <property type="match status" value="2"/>
</dbReference>
<dbReference type="GO" id="GO:0015421">
    <property type="term" value="F:ABC-type oligopeptide transporter activity"/>
    <property type="evidence" value="ECO:0007669"/>
    <property type="project" value="TreeGrafter"/>
</dbReference>
<feature type="transmembrane region" description="Helical" evidence="8">
    <location>
        <begin position="182"/>
        <end position="208"/>
    </location>
</feature>
<dbReference type="Gene3D" id="1.20.1560.10">
    <property type="entry name" value="ABC transporter type 1, transmembrane domain"/>
    <property type="match status" value="2"/>
</dbReference>
<comment type="subcellular location">
    <subcellularLocation>
        <location evidence="1">Membrane</location>
        <topology evidence="1">Multi-pass membrane protein</topology>
    </subcellularLocation>
</comment>
<dbReference type="GO" id="GO:0090374">
    <property type="term" value="P:oligopeptide export from mitochondrion"/>
    <property type="evidence" value="ECO:0007669"/>
    <property type="project" value="TreeGrafter"/>
</dbReference>
<dbReference type="EMBL" id="LHQR01000067">
    <property type="protein sequence ID" value="KXG47081.1"/>
    <property type="molecule type" value="Genomic_DNA"/>
</dbReference>
<feature type="transmembrane region" description="Helical" evidence="8">
    <location>
        <begin position="791"/>
        <end position="812"/>
    </location>
</feature>
<evidence type="ECO:0000256" key="6">
    <source>
        <dbReference type="ARBA" id="ARBA00023136"/>
    </source>
</evidence>
<feature type="transmembrane region" description="Helical" evidence="8">
    <location>
        <begin position="40"/>
        <end position="65"/>
    </location>
</feature>
<feature type="domain" description="ABC transmembrane type-1" evidence="10">
    <location>
        <begin position="794"/>
        <end position="1079"/>
    </location>
</feature>
<dbReference type="GO" id="GO:0016887">
    <property type="term" value="F:ATP hydrolysis activity"/>
    <property type="evidence" value="ECO:0007669"/>
    <property type="project" value="InterPro"/>
</dbReference>
<dbReference type="CDD" id="cd18577">
    <property type="entry name" value="ABC_6TM_Pgp_ABCB1_D1_like"/>
    <property type="match status" value="1"/>
</dbReference>
<dbReference type="InterPro" id="IPR029058">
    <property type="entry name" value="AB_hydrolase_fold"/>
</dbReference>
<feature type="transmembrane region" description="Helical" evidence="8">
    <location>
        <begin position="1052"/>
        <end position="1074"/>
    </location>
</feature>